<proteinExistence type="predicted"/>
<dbReference type="RefSeq" id="WP_110464119.1">
    <property type="nucleotide sequence ID" value="NZ_JAMOFZ010000002.1"/>
</dbReference>
<dbReference type="AlphaFoldDB" id="A0A318SXS5"/>
<gene>
    <name evidence="1" type="ORF">DFQ15_101147</name>
</gene>
<dbReference type="Proteomes" id="UP000247540">
    <property type="component" value="Unassembled WGS sequence"/>
</dbReference>
<dbReference type="InterPro" id="IPR046146">
    <property type="entry name" value="DUF6148"/>
</dbReference>
<sequence length="77" mass="8626">MTMTREELQARLISYLAAEAQILRAQEYVIGQGATARRLTRADLAEVTKTIAAIRAEIALLGPLGRPARRINYIRPY</sequence>
<comment type="caution">
    <text evidence="1">The sequence shown here is derived from an EMBL/GenBank/DDBJ whole genome shotgun (WGS) entry which is preliminary data.</text>
</comment>
<dbReference type="EMBL" id="QJTC01000001">
    <property type="protein sequence ID" value="PYE79827.1"/>
    <property type="molecule type" value="Genomic_DNA"/>
</dbReference>
<evidence type="ECO:0008006" key="3">
    <source>
        <dbReference type="Google" id="ProtNLM"/>
    </source>
</evidence>
<reference evidence="1 2" key="1">
    <citation type="submission" date="2018-06" db="EMBL/GenBank/DDBJ databases">
        <title>Genomic Encyclopedia of Type Strains, Phase III (KMG-III): the genomes of soil and plant-associated and newly described type strains.</title>
        <authorList>
            <person name="Whitman W."/>
        </authorList>
    </citation>
    <scope>NUCLEOTIDE SEQUENCE [LARGE SCALE GENOMIC DNA]</scope>
    <source>
        <strain evidence="1 2">CECT 7646</strain>
    </source>
</reference>
<protein>
    <recommendedName>
        <fullName evidence="3">GpW protein</fullName>
    </recommendedName>
</protein>
<name>A0A318SXS5_9BURK</name>
<dbReference type="Pfam" id="PF19645">
    <property type="entry name" value="DUF6148"/>
    <property type="match status" value="1"/>
</dbReference>
<accession>A0A318SXS5</accession>
<keyword evidence="2" id="KW-1185">Reference proteome</keyword>
<organism evidence="1 2">
    <name type="scientific">Xylophilus ampelinus</name>
    <dbReference type="NCBI Taxonomy" id="54067"/>
    <lineage>
        <taxon>Bacteria</taxon>
        <taxon>Pseudomonadati</taxon>
        <taxon>Pseudomonadota</taxon>
        <taxon>Betaproteobacteria</taxon>
        <taxon>Burkholderiales</taxon>
        <taxon>Xylophilus</taxon>
    </lineage>
</organism>
<evidence type="ECO:0000313" key="1">
    <source>
        <dbReference type="EMBL" id="PYE79827.1"/>
    </source>
</evidence>
<evidence type="ECO:0000313" key="2">
    <source>
        <dbReference type="Proteomes" id="UP000247540"/>
    </source>
</evidence>